<dbReference type="Gene3D" id="3.40.1350.10">
    <property type="match status" value="1"/>
</dbReference>
<keyword evidence="2" id="KW-1185">Reference proteome</keyword>
<evidence type="ECO:0000313" key="2">
    <source>
        <dbReference type="Proteomes" id="UP000317624"/>
    </source>
</evidence>
<proteinExistence type="predicted"/>
<dbReference type="Proteomes" id="UP000317624">
    <property type="component" value="Unassembled WGS sequence"/>
</dbReference>
<reference evidence="1 2" key="1">
    <citation type="submission" date="2019-07" db="EMBL/GenBank/DDBJ databases">
        <title>Hymenobacter sp. straun FUR1 Genome sequencing and assembly.</title>
        <authorList>
            <person name="Chhetri G."/>
        </authorList>
    </citation>
    <scope>NUCLEOTIDE SEQUENCE [LARGE SCALE GENOMIC DNA]</scope>
    <source>
        <strain evidence="1 2">Fur1</strain>
    </source>
</reference>
<accession>A0A558C313</accession>
<organism evidence="1 2">
    <name type="scientific">Hymenobacter setariae</name>
    <dbReference type="NCBI Taxonomy" id="2594794"/>
    <lineage>
        <taxon>Bacteria</taxon>
        <taxon>Pseudomonadati</taxon>
        <taxon>Bacteroidota</taxon>
        <taxon>Cytophagia</taxon>
        <taxon>Cytophagales</taxon>
        <taxon>Hymenobacteraceae</taxon>
        <taxon>Hymenobacter</taxon>
    </lineage>
</organism>
<protein>
    <recommendedName>
        <fullName evidence="3">VRR-NUC domain-containing protein</fullName>
    </recommendedName>
</protein>
<dbReference type="OrthoDB" id="9793683at2"/>
<evidence type="ECO:0008006" key="3">
    <source>
        <dbReference type="Google" id="ProtNLM"/>
    </source>
</evidence>
<dbReference type="InterPro" id="IPR011856">
    <property type="entry name" value="tRNA_endonuc-like_dom_sf"/>
</dbReference>
<dbReference type="EMBL" id="VMRJ01000001">
    <property type="protein sequence ID" value="TVT43104.1"/>
    <property type="molecule type" value="Genomic_DNA"/>
</dbReference>
<dbReference type="GO" id="GO:0003676">
    <property type="term" value="F:nucleic acid binding"/>
    <property type="evidence" value="ECO:0007669"/>
    <property type="project" value="InterPro"/>
</dbReference>
<gene>
    <name evidence="1" type="ORF">FNT36_03155</name>
</gene>
<name>A0A558C313_9BACT</name>
<dbReference type="AlphaFoldDB" id="A0A558C313"/>
<comment type="caution">
    <text evidence="1">The sequence shown here is derived from an EMBL/GenBank/DDBJ whole genome shotgun (WGS) entry which is preliminary data.</text>
</comment>
<dbReference type="RefSeq" id="WP_144844260.1">
    <property type="nucleotide sequence ID" value="NZ_VMRJ01000001.1"/>
</dbReference>
<sequence length="179" mass="19683">MPTSALNDMSHPAAPYATSSPAFTPLTGPAFGVAATAAPKPYALIHKEPEALWDENALQQEAFHWMRHHYPHQEQSLIAIANGGLRTAATGQTLKNTGLKRGYPDTALELARKGYYGLRIELKIIGGTCEWKGQTIKRKPGTVKPEQREWHARLTENGYCVVVAWGLQGFIDAITEYLG</sequence>
<evidence type="ECO:0000313" key="1">
    <source>
        <dbReference type="EMBL" id="TVT43104.1"/>
    </source>
</evidence>